<evidence type="ECO:0000313" key="3">
    <source>
        <dbReference type="EMBL" id="TDT17612.1"/>
    </source>
</evidence>
<sequence length="288" mass="29447">MSRTRFHTVLRTLIGGSVVMSLAAACGDDAVSTPTSTTAITTTPTTAPTTTPETTPTTAPTTVPETTMPATTAPPTTAAPTTVAPTTVVPTTTPPTTVPVVEPVVAVWPAAEVVFDTPEEAASDFIEQVFGVEPLIGEFMQGDGRSGEIEVLSPLDDDDPATTRPTGVILFMRQLGADDGWFVLSATSEGVTIDVPEFGDEVTAGDLTVDGLGRGFEGTVVVRALIPADPPEVLDFEITATDWTTPVPYTATLDLSATSPGDVVTIVAVGDTGIAATGEFAATAVVVG</sequence>
<dbReference type="OrthoDB" id="4965726at2"/>
<name>A0A4R7I1Z9_9ACTN</name>
<dbReference type="Proteomes" id="UP000294558">
    <property type="component" value="Unassembled WGS sequence"/>
</dbReference>
<feature type="region of interest" description="Disordered" evidence="1">
    <location>
        <begin position="31"/>
        <end position="88"/>
    </location>
</feature>
<evidence type="ECO:0000256" key="1">
    <source>
        <dbReference type="SAM" id="MobiDB-lite"/>
    </source>
</evidence>
<keyword evidence="2" id="KW-0732">Signal</keyword>
<gene>
    <name evidence="3" type="ORF">BDK89_3223</name>
</gene>
<proteinExistence type="predicted"/>
<accession>A0A4R7I1Z9</accession>
<dbReference type="AlphaFoldDB" id="A0A4R7I1Z9"/>
<feature type="chain" id="PRO_5039434130" evidence="2">
    <location>
        <begin position="24"/>
        <end position="288"/>
    </location>
</feature>
<evidence type="ECO:0000313" key="4">
    <source>
        <dbReference type="Proteomes" id="UP000294558"/>
    </source>
</evidence>
<protein>
    <submittedName>
        <fullName evidence="3">Uncharacterized protein</fullName>
    </submittedName>
</protein>
<dbReference type="RefSeq" id="WP_133869892.1">
    <property type="nucleotide sequence ID" value="NZ_SOAU01000001.1"/>
</dbReference>
<feature type="signal peptide" evidence="2">
    <location>
        <begin position="1"/>
        <end position="23"/>
    </location>
</feature>
<keyword evidence="4" id="KW-1185">Reference proteome</keyword>
<organism evidence="3 4">
    <name type="scientific">Ilumatobacter fluminis</name>
    <dbReference type="NCBI Taxonomy" id="467091"/>
    <lineage>
        <taxon>Bacteria</taxon>
        <taxon>Bacillati</taxon>
        <taxon>Actinomycetota</taxon>
        <taxon>Acidimicrobiia</taxon>
        <taxon>Acidimicrobiales</taxon>
        <taxon>Ilumatobacteraceae</taxon>
        <taxon>Ilumatobacter</taxon>
    </lineage>
</organism>
<comment type="caution">
    <text evidence="3">The sequence shown here is derived from an EMBL/GenBank/DDBJ whole genome shotgun (WGS) entry which is preliminary data.</text>
</comment>
<reference evidence="3 4" key="1">
    <citation type="submission" date="2019-03" db="EMBL/GenBank/DDBJ databases">
        <title>Sequencing the genomes of 1000 actinobacteria strains.</title>
        <authorList>
            <person name="Klenk H.-P."/>
        </authorList>
    </citation>
    <scope>NUCLEOTIDE SEQUENCE [LARGE SCALE GENOMIC DNA]</scope>
    <source>
        <strain evidence="3 4">DSM 18936</strain>
    </source>
</reference>
<evidence type="ECO:0000256" key="2">
    <source>
        <dbReference type="SAM" id="SignalP"/>
    </source>
</evidence>
<dbReference type="EMBL" id="SOAU01000001">
    <property type="protein sequence ID" value="TDT17612.1"/>
    <property type="molecule type" value="Genomic_DNA"/>
</dbReference>
<dbReference type="PROSITE" id="PS51257">
    <property type="entry name" value="PROKAR_LIPOPROTEIN"/>
    <property type="match status" value="1"/>
</dbReference>